<dbReference type="Gene3D" id="3.40.50.12780">
    <property type="entry name" value="N-terminal domain of ligase-like"/>
    <property type="match status" value="1"/>
</dbReference>
<dbReference type="SUPFAM" id="SSF56801">
    <property type="entry name" value="Acetyl-CoA synthetase-like"/>
    <property type="match status" value="1"/>
</dbReference>
<keyword evidence="7" id="KW-1185">Reference proteome</keyword>
<sequence length="507" mass="56687">MSGFLYKSLYESAFAYNQKICLSMKDDESLSFSHFFEDTNRCIEFIKSLSLKKGDIIFLALGTSREFCSLLYACNALGIVVVPVSTKLKADGLTSLLKTIQPKVVFYDTQYQPFIPQLEDVACTDVKIVECQDIKKYKSFAPASQEEIHSLISEYDEEAVAIIMFTSGTTGTPKGARISNHNIKYAVKAYEEALKLDCNDSTILGVPIFHITGLVAILSLFIYIGGTTYLEKRFNSKEILDLIDEKNISFLHGSPTVFALLHQENMHLNGKTYLSLKSIACGAGRLNKGIINSLKLMFPNSQIHSVYGLTESTSPCTIYRGDVSSTLNADSSGTAVLGASVKICDDNGNDIGFNKIGKIYISGDMVINSYYPENSENKKLFKDSYLNTGDVGYIDEQGHLYVKDRVKDIINRGGEKIFCPEVESLISTFEGVIEVAIVAKEDPIYGEIPVAYIRVRNKNSFNVQQLNLFLKDHLAKFQIPTSYVFVDDFPRTNNEKINKRLLRQLYN</sequence>
<evidence type="ECO:0000256" key="3">
    <source>
        <dbReference type="SAM" id="Phobius"/>
    </source>
</evidence>
<dbReference type="GO" id="GO:0006631">
    <property type="term" value="P:fatty acid metabolic process"/>
    <property type="evidence" value="ECO:0007669"/>
    <property type="project" value="TreeGrafter"/>
</dbReference>
<evidence type="ECO:0000313" key="7">
    <source>
        <dbReference type="Proteomes" id="UP000250086"/>
    </source>
</evidence>
<evidence type="ECO:0000256" key="2">
    <source>
        <dbReference type="ARBA" id="ARBA00022598"/>
    </source>
</evidence>
<keyword evidence="3" id="KW-0812">Transmembrane</keyword>
<dbReference type="PROSITE" id="PS00455">
    <property type="entry name" value="AMP_BINDING"/>
    <property type="match status" value="1"/>
</dbReference>
<dbReference type="RefSeq" id="WP_113743221.1">
    <property type="nucleotide sequence ID" value="NZ_UAPV01000001.1"/>
</dbReference>
<dbReference type="PANTHER" id="PTHR43201:SF5">
    <property type="entry name" value="MEDIUM-CHAIN ACYL-COA LIGASE ACSF2, MITOCHONDRIAL"/>
    <property type="match status" value="1"/>
</dbReference>
<dbReference type="EMBL" id="UAPV01000001">
    <property type="protein sequence ID" value="SPT69025.1"/>
    <property type="molecule type" value="Genomic_DNA"/>
</dbReference>
<dbReference type="Pfam" id="PF13193">
    <property type="entry name" value="AMP-binding_C"/>
    <property type="match status" value="1"/>
</dbReference>
<dbReference type="Proteomes" id="UP000250086">
    <property type="component" value="Unassembled WGS sequence"/>
</dbReference>
<gene>
    <name evidence="6" type="primary">menE_1</name>
    <name evidence="6" type="ORF">NCTC13093_00388</name>
</gene>
<organism evidence="6 7">
    <name type="scientific">Anaerobiospirillum thomasii</name>
    <dbReference type="NCBI Taxonomy" id="179995"/>
    <lineage>
        <taxon>Bacteria</taxon>
        <taxon>Pseudomonadati</taxon>
        <taxon>Pseudomonadota</taxon>
        <taxon>Gammaproteobacteria</taxon>
        <taxon>Aeromonadales</taxon>
        <taxon>Succinivibrionaceae</taxon>
        <taxon>Anaerobiospirillum</taxon>
    </lineage>
</organism>
<dbReference type="GO" id="GO:0031956">
    <property type="term" value="F:medium-chain fatty acid-CoA ligase activity"/>
    <property type="evidence" value="ECO:0007669"/>
    <property type="project" value="TreeGrafter"/>
</dbReference>
<proteinExistence type="inferred from homology"/>
<dbReference type="InterPro" id="IPR025110">
    <property type="entry name" value="AMP-bd_C"/>
</dbReference>
<reference evidence="6 7" key="1">
    <citation type="submission" date="2018-06" db="EMBL/GenBank/DDBJ databases">
        <authorList>
            <consortium name="Pathogen Informatics"/>
            <person name="Doyle S."/>
        </authorList>
    </citation>
    <scope>NUCLEOTIDE SEQUENCE [LARGE SCALE GENOMIC DNA]</scope>
    <source>
        <strain evidence="6 7">NCTC13093</strain>
    </source>
</reference>
<dbReference type="InterPro" id="IPR020845">
    <property type="entry name" value="AMP-binding_CS"/>
</dbReference>
<dbReference type="GO" id="GO:0008756">
    <property type="term" value="F:o-succinylbenzoate-CoA ligase activity"/>
    <property type="evidence" value="ECO:0007669"/>
    <property type="project" value="UniProtKB-EC"/>
</dbReference>
<dbReference type="InterPro" id="IPR000873">
    <property type="entry name" value="AMP-dep_synth/lig_dom"/>
</dbReference>
<evidence type="ECO:0000259" key="5">
    <source>
        <dbReference type="Pfam" id="PF13193"/>
    </source>
</evidence>
<feature type="domain" description="AMP-binding enzyme C-terminal" evidence="5">
    <location>
        <begin position="421"/>
        <end position="496"/>
    </location>
</feature>
<dbReference type="EC" id="6.2.1.26" evidence="6"/>
<evidence type="ECO:0000256" key="1">
    <source>
        <dbReference type="ARBA" id="ARBA00006432"/>
    </source>
</evidence>
<name>A0A2X0V888_9GAMM</name>
<keyword evidence="3" id="KW-1133">Transmembrane helix</keyword>
<accession>A0A2X0V888</accession>
<protein>
    <submittedName>
        <fullName evidence="6">2-succinylbenzoate--CoA ligase</fullName>
        <ecNumber evidence="6">6.2.1.26</ecNumber>
    </submittedName>
</protein>
<dbReference type="CDD" id="cd04433">
    <property type="entry name" value="AFD_class_I"/>
    <property type="match status" value="1"/>
</dbReference>
<feature type="transmembrane region" description="Helical" evidence="3">
    <location>
        <begin position="208"/>
        <end position="230"/>
    </location>
</feature>
<comment type="similarity">
    <text evidence="1">Belongs to the ATP-dependent AMP-binding enzyme family.</text>
</comment>
<dbReference type="Pfam" id="PF00501">
    <property type="entry name" value="AMP-binding"/>
    <property type="match status" value="1"/>
</dbReference>
<dbReference type="AlphaFoldDB" id="A0A2X0V888"/>
<dbReference type="InterPro" id="IPR042099">
    <property type="entry name" value="ANL_N_sf"/>
</dbReference>
<dbReference type="Gene3D" id="3.30.300.30">
    <property type="match status" value="1"/>
</dbReference>
<dbReference type="InterPro" id="IPR045851">
    <property type="entry name" value="AMP-bd_C_sf"/>
</dbReference>
<evidence type="ECO:0000313" key="6">
    <source>
        <dbReference type="EMBL" id="SPT69025.1"/>
    </source>
</evidence>
<keyword evidence="2 6" id="KW-0436">Ligase</keyword>
<dbReference type="PANTHER" id="PTHR43201">
    <property type="entry name" value="ACYL-COA SYNTHETASE"/>
    <property type="match status" value="1"/>
</dbReference>
<keyword evidence="3" id="KW-0472">Membrane</keyword>
<evidence type="ECO:0000259" key="4">
    <source>
        <dbReference type="Pfam" id="PF00501"/>
    </source>
</evidence>
<feature type="domain" description="AMP-dependent synthetase/ligase" evidence="4">
    <location>
        <begin position="12"/>
        <end position="371"/>
    </location>
</feature>